<gene>
    <name evidence="1" type="ORF">AOQ84DRAFT_354530</name>
</gene>
<keyword evidence="2" id="KW-1185">Reference proteome</keyword>
<evidence type="ECO:0000313" key="1">
    <source>
        <dbReference type="EMBL" id="OCL08362.1"/>
    </source>
</evidence>
<sequence>MDRAAWQVSARLFNVKAAAEGGCPSCWVLKEVIEKLSEGCIDLNNAALDVDLVYHRGSVLRAWVSRIKRDEEDEEGIFLPESTERFVSDLLLSCELYTLPGKPSNDEDSEEVGVGAKTNTRGRKPYVLGMVVIH</sequence>
<reference evidence="1 2" key="1">
    <citation type="journal article" date="2016" name="Nat. Commun.">
        <title>Ectomycorrhizal ecology is imprinted in the genome of the dominant symbiotic fungus Cenococcum geophilum.</title>
        <authorList>
            <consortium name="DOE Joint Genome Institute"/>
            <person name="Peter M."/>
            <person name="Kohler A."/>
            <person name="Ohm R.A."/>
            <person name="Kuo A."/>
            <person name="Krutzmann J."/>
            <person name="Morin E."/>
            <person name="Arend M."/>
            <person name="Barry K.W."/>
            <person name="Binder M."/>
            <person name="Choi C."/>
            <person name="Clum A."/>
            <person name="Copeland A."/>
            <person name="Grisel N."/>
            <person name="Haridas S."/>
            <person name="Kipfer T."/>
            <person name="LaButti K."/>
            <person name="Lindquist E."/>
            <person name="Lipzen A."/>
            <person name="Maire R."/>
            <person name="Meier B."/>
            <person name="Mihaltcheva S."/>
            <person name="Molinier V."/>
            <person name="Murat C."/>
            <person name="Poggeler S."/>
            <person name="Quandt C.A."/>
            <person name="Sperisen C."/>
            <person name="Tritt A."/>
            <person name="Tisserant E."/>
            <person name="Crous P.W."/>
            <person name="Henrissat B."/>
            <person name="Nehls U."/>
            <person name="Egli S."/>
            <person name="Spatafora J.W."/>
            <person name="Grigoriev I.V."/>
            <person name="Martin F.M."/>
        </authorList>
    </citation>
    <scope>NUCLEOTIDE SEQUENCE [LARGE SCALE GENOMIC DNA]</scope>
    <source>
        <strain evidence="1 2">CBS 207.34</strain>
    </source>
</reference>
<organism evidence="1 2">
    <name type="scientific">Glonium stellatum</name>
    <dbReference type="NCBI Taxonomy" id="574774"/>
    <lineage>
        <taxon>Eukaryota</taxon>
        <taxon>Fungi</taxon>
        <taxon>Dikarya</taxon>
        <taxon>Ascomycota</taxon>
        <taxon>Pezizomycotina</taxon>
        <taxon>Dothideomycetes</taxon>
        <taxon>Pleosporomycetidae</taxon>
        <taxon>Gloniales</taxon>
        <taxon>Gloniaceae</taxon>
        <taxon>Glonium</taxon>
    </lineage>
</organism>
<dbReference type="EMBL" id="KV749666">
    <property type="protein sequence ID" value="OCL08362.1"/>
    <property type="molecule type" value="Genomic_DNA"/>
</dbReference>
<accession>A0A8E2F0K6</accession>
<dbReference type="AlphaFoldDB" id="A0A8E2F0K6"/>
<protein>
    <submittedName>
        <fullName evidence="1">Uncharacterized protein</fullName>
    </submittedName>
</protein>
<evidence type="ECO:0000313" key="2">
    <source>
        <dbReference type="Proteomes" id="UP000250140"/>
    </source>
</evidence>
<dbReference type="Proteomes" id="UP000250140">
    <property type="component" value="Unassembled WGS sequence"/>
</dbReference>
<name>A0A8E2F0K6_9PEZI</name>
<proteinExistence type="predicted"/>